<dbReference type="PRINTS" id="PR00080">
    <property type="entry name" value="SDRFAMILY"/>
</dbReference>
<evidence type="ECO:0000313" key="3">
    <source>
        <dbReference type="Proteomes" id="UP000305729"/>
    </source>
</evidence>
<dbReference type="EMBL" id="CP045429">
    <property type="protein sequence ID" value="QPB83453.1"/>
    <property type="molecule type" value="Genomic_DNA"/>
</dbReference>
<sequence>MTQSVLVTGSNSGFGYLIANTLAANGFTVVGTMRDPQGRNASVANELRTKGIYVIDIDVTNDESVEQGVKAAIEQAGHIDVLINNAGVGTLGWQESFDIDDFKRVFDINVFGVQRMTRALLPHMKQRGQGTLMQISSILGQFVLPFLGSYNATKHAVEGLAENYRVELSQFGIQSLIVQPGGFGTDFGANLLRSSDKAVTESYGEHADAPEQMWAGTEQGHDADNAPSPQMVADAVLALLQTEVSERPFRTTVDGSGLNPVIEAVNEAREKAMQHIYAAYGMDAMFTVKQSS</sequence>
<dbReference type="PANTHER" id="PTHR43976">
    <property type="entry name" value="SHORT CHAIN DEHYDROGENASE"/>
    <property type="match status" value="1"/>
</dbReference>
<accession>A0A5S3UPY6</accession>
<dbReference type="Pfam" id="PF00106">
    <property type="entry name" value="adh_short"/>
    <property type="match status" value="1"/>
</dbReference>
<dbReference type="CDD" id="cd05374">
    <property type="entry name" value="17beta-HSD-like_SDR_c"/>
    <property type="match status" value="1"/>
</dbReference>
<dbReference type="InterPro" id="IPR051911">
    <property type="entry name" value="SDR_oxidoreductase"/>
</dbReference>
<dbReference type="RefSeq" id="WP_138539742.1">
    <property type="nucleotide sequence ID" value="NZ_CP045429.1"/>
</dbReference>
<dbReference type="PROSITE" id="PS00061">
    <property type="entry name" value="ADH_SHORT"/>
    <property type="match status" value="1"/>
</dbReference>
<dbReference type="Gene3D" id="3.40.50.720">
    <property type="entry name" value="NAD(P)-binding Rossmann-like Domain"/>
    <property type="match status" value="1"/>
</dbReference>
<reference evidence="2 3" key="1">
    <citation type="submission" date="2019-10" db="EMBL/GenBank/DDBJ databases">
        <title>Pseudoalteromonas rubra S4059.</title>
        <authorList>
            <person name="Paulsen S."/>
            <person name="Wang X."/>
        </authorList>
    </citation>
    <scope>NUCLEOTIDE SEQUENCE [LARGE SCALE GENOMIC DNA]</scope>
    <source>
        <strain evidence="2 3">S4059</strain>
    </source>
</reference>
<protein>
    <submittedName>
        <fullName evidence="2">SDR family NAD(P)-dependent oxidoreductase</fullName>
    </submittedName>
</protein>
<evidence type="ECO:0000256" key="1">
    <source>
        <dbReference type="RuleBase" id="RU000363"/>
    </source>
</evidence>
<name>A0A5S3UPY6_9GAMM</name>
<dbReference type="InterPro" id="IPR002347">
    <property type="entry name" value="SDR_fam"/>
</dbReference>
<dbReference type="PRINTS" id="PR00081">
    <property type="entry name" value="GDHRDH"/>
</dbReference>
<evidence type="ECO:0000313" key="2">
    <source>
        <dbReference type="EMBL" id="QPB83453.1"/>
    </source>
</evidence>
<dbReference type="PANTHER" id="PTHR43976:SF9">
    <property type="entry name" value="OXIDOREDUCTASE"/>
    <property type="match status" value="1"/>
</dbReference>
<organism evidence="2 3">
    <name type="scientific">Pseudoalteromonas rubra</name>
    <dbReference type="NCBI Taxonomy" id="43658"/>
    <lineage>
        <taxon>Bacteria</taxon>
        <taxon>Pseudomonadati</taxon>
        <taxon>Pseudomonadota</taxon>
        <taxon>Gammaproteobacteria</taxon>
        <taxon>Alteromonadales</taxon>
        <taxon>Pseudoalteromonadaceae</taxon>
        <taxon>Pseudoalteromonas</taxon>
    </lineage>
</organism>
<gene>
    <name evidence="2" type="ORF">CWC22_010830</name>
</gene>
<dbReference type="AlphaFoldDB" id="A0A5S3UPY6"/>
<dbReference type="Proteomes" id="UP000305729">
    <property type="component" value="Chromosome 1"/>
</dbReference>
<dbReference type="InterPro" id="IPR036291">
    <property type="entry name" value="NAD(P)-bd_dom_sf"/>
</dbReference>
<dbReference type="InterPro" id="IPR020904">
    <property type="entry name" value="Sc_DH/Rdtase_CS"/>
</dbReference>
<dbReference type="SUPFAM" id="SSF51735">
    <property type="entry name" value="NAD(P)-binding Rossmann-fold domains"/>
    <property type="match status" value="1"/>
</dbReference>
<proteinExistence type="inferred from homology"/>
<comment type="similarity">
    <text evidence="1">Belongs to the short-chain dehydrogenases/reductases (SDR) family.</text>
</comment>